<dbReference type="GeneID" id="106805077"/>
<evidence type="ECO:0000313" key="2">
    <source>
        <dbReference type="Proteomes" id="UP000695022"/>
    </source>
</evidence>
<dbReference type="RefSeq" id="XP_014662042.1">
    <property type="nucleotide sequence ID" value="XM_014806556.1"/>
</dbReference>
<name>A0ABM1DQ21_PRICU</name>
<feature type="region of interest" description="Disordered" evidence="1">
    <location>
        <begin position="1"/>
        <end position="22"/>
    </location>
</feature>
<proteinExistence type="predicted"/>
<organism evidence="2 3">
    <name type="scientific">Priapulus caudatus</name>
    <name type="common">Priapulid worm</name>
    <dbReference type="NCBI Taxonomy" id="37621"/>
    <lineage>
        <taxon>Eukaryota</taxon>
        <taxon>Metazoa</taxon>
        <taxon>Ecdysozoa</taxon>
        <taxon>Scalidophora</taxon>
        <taxon>Priapulida</taxon>
        <taxon>Priapulimorpha</taxon>
        <taxon>Priapulimorphida</taxon>
        <taxon>Priapulidae</taxon>
        <taxon>Priapulus</taxon>
    </lineage>
</organism>
<reference evidence="3" key="1">
    <citation type="submission" date="2025-08" db="UniProtKB">
        <authorList>
            <consortium name="RefSeq"/>
        </authorList>
    </citation>
    <scope>IDENTIFICATION</scope>
</reference>
<evidence type="ECO:0000256" key="1">
    <source>
        <dbReference type="SAM" id="MobiDB-lite"/>
    </source>
</evidence>
<accession>A0ABM1DQ21</accession>
<keyword evidence="2" id="KW-1185">Reference proteome</keyword>
<sequence length="122" mass="13242">MEETSGRATIARERTDTETTDEDAEIVIADFARSMTASTPIASPAPSKASVVRRPLVRRQLSSIEWLSRTGVQAATSLHVSHAQVQRYCACGAQGCVPICFLQKPCLLDVLPPPLHLCIIIL</sequence>
<evidence type="ECO:0000313" key="3">
    <source>
        <dbReference type="RefSeq" id="XP_014662042.1"/>
    </source>
</evidence>
<dbReference type="Proteomes" id="UP000695022">
    <property type="component" value="Unplaced"/>
</dbReference>
<protein>
    <submittedName>
        <fullName evidence="3">Uncharacterized protein LOC106805077</fullName>
    </submittedName>
</protein>
<gene>
    <name evidence="3" type="primary">LOC106805077</name>
</gene>